<reference evidence="1 2" key="1">
    <citation type="submission" date="2024-04" db="EMBL/GenBank/DDBJ databases">
        <title>New Clade of Flavobacterium.</title>
        <authorList>
            <person name="Matos L."/>
            <person name="Proenca D.N."/>
            <person name="Fransisco R.M."/>
            <person name="Chung A.P."/>
            <person name="Maccario L."/>
            <person name="Sorensen S.J."/>
            <person name="Morais P.V."/>
        </authorList>
    </citation>
    <scope>NUCLEOTIDE SEQUENCE [LARGE SCALE GENOMIC DNA]</scope>
    <source>
        <strain evidence="1 2">FZUC8N2.13</strain>
    </source>
</reference>
<sequence length="173" mass="20675">MKKTYLALIFIFFTSISIGQTNFIKQKAGHVFYFDMPEYMNKTLGLNDVATIQFKNSIKEVYAIVIEDSKEDLSLLEMYYSSINEFHEDFIKDFLVDEEKRFLSKPILNSKDNINFIEFDASYYDKENDIEIYYLIGIVESKSHFYKVLYWTNKDNKDKFKADFQKSLYSFKE</sequence>
<dbReference type="EMBL" id="JBCFQL010000001">
    <property type="protein sequence ID" value="MFA9190060.1"/>
    <property type="molecule type" value="Genomic_DNA"/>
</dbReference>
<comment type="caution">
    <text evidence="1">The sequence shown here is derived from an EMBL/GenBank/DDBJ whole genome shotgun (WGS) entry which is preliminary data.</text>
</comment>
<keyword evidence="2" id="KW-1185">Reference proteome</keyword>
<organism evidence="1 2">
    <name type="scientific">Flavobacterium zubiriense</name>
    <dbReference type="NCBI Taxonomy" id="3138075"/>
    <lineage>
        <taxon>Bacteria</taxon>
        <taxon>Pseudomonadati</taxon>
        <taxon>Bacteroidota</taxon>
        <taxon>Flavobacteriia</taxon>
        <taxon>Flavobacteriales</taxon>
        <taxon>Flavobacteriaceae</taxon>
        <taxon>Flavobacterium</taxon>
    </lineage>
</organism>
<evidence type="ECO:0000313" key="2">
    <source>
        <dbReference type="Proteomes" id="UP001574169"/>
    </source>
</evidence>
<gene>
    <name evidence="1" type="ORF">AAGV28_01650</name>
</gene>
<proteinExistence type="predicted"/>
<dbReference type="RefSeq" id="WP_373405087.1">
    <property type="nucleotide sequence ID" value="NZ_JBCFQL010000001.1"/>
</dbReference>
<accession>A0ABV4T7G8</accession>
<protein>
    <submittedName>
        <fullName evidence="1">Uncharacterized protein</fullName>
    </submittedName>
</protein>
<dbReference type="Proteomes" id="UP001574169">
    <property type="component" value="Unassembled WGS sequence"/>
</dbReference>
<name>A0ABV4T7G8_9FLAO</name>
<evidence type="ECO:0000313" key="1">
    <source>
        <dbReference type="EMBL" id="MFA9190060.1"/>
    </source>
</evidence>